<comment type="caution">
    <text evidence="2">The sequence shown here is derived from an EMBL/GenBank/DDBJ whole genome shotgun (WGS) entry which is preliminary data.</text>
</comment>
<reference evidence="2 3" key="1">
    <citation type="submission" date="2021-06" db="EMBL/GenBank/DDBJ databases">
        <authorList>
            <person name="Palmer J.M."/>
        </authorList>
    </citation>
    <scope>NUCLEOTIDE SEQUENCE [LARGE SCALE GENOMIC DNA]</scope>
    <source>
        <strain evidence="2 3">XC_2019</strain>
        <tissue evidence="2">Muscle</tissue>
    </source>
</reference>
<keyword evidence="1" id="KW-0812">Transmembrane</keyword>
<accession>A0ABV0QYB0</accession>
<keyword evidence="3" id="KW-1185">Reference proteome</keyword>
<name>A0ABV0QYB0_9TELE</name>
<protein>
    <submittedName>
        <fullName evidence="2">Uncharacterized protein</fullName>
    </submittedName>
</protein>
<organism evidence="2 3">
    <name type="scientific">Xenoophorus captivus</name>
    <dbReference type="NCBI Taxonomy" id="1517983"/>
    <lineage>
        <taxon>Eukaryota</taxon>
        <taxon>Metazoa</taxon>
        <taxon>Chordata</taxon>
        <taxon>Craniata</taxon>
        <taxon>Vertebrata</taxon>
        <taxon>Euteleostomi</taxon>
        <taxon>Actinopterygii</taxon>
        <taxon>Neopterygii</taxon>
        <taxon>Teleostei</taxon>
        <taxon>Neoteleostei</taxon>
        <taxon>Acanthomorphata</taxon>
        <taxon>Ovalentaria</taxon>
        <taxon>Atherinomorphae</taxon>
        <taxon>Cyprinodontiformes</taxon>
        <taxon>Goodeidae</taxon>
        <taxon>Xenoophorus</taxon>
    </lineage>
</organism>
<evidence type="ECO:0000313" key="2">
    <source>
        <dbReference type="EMBL" id="MEQ2200487.1"/>
    </source>
</evidence>
<keyword evidence="1" id="KW-0472">Membrane</keyword>
<evidence type="ECO:0000256" key="1">
    <source>
        <dbReference type="SAM" id="Phobius"/>
    </source>
</evidence>
<gene>
    <name evidence="2" type="ORF">XENOCAPTIV_030160</name>
</gene>
<dbReference type="EMBL" id="JAHRIN010026123">
    <property type="protein sequence ID" value="MEQ2200487.1"/>
    <property type="molecule type" value="Genomic_DNA"/>
</dbReference>
<dbReference type="Proteomes" id="UP001434883">
    <property type="component" value="Unassembled WGS sequence"/>
</dbReference>
<proteinExistence type="predicted"/>
<feature type="transmembrane region" description="Helical" evidence="1">
    <location>
        <begin position="49"/>
        <end position="72"/>
    </location>
</feature>
<evidence type="ECO:0000313" key="3">
    <source>
        <dbReference type="Proteomes" id="UP001434883"/>
    </source>
</evidence>
<feature type="transmembrane region" description="Helical" evidence="1">
    <location>
        <begin position="26"/>
        <end position="43"/>
    </location>
</feature>
<keyword evidence="1" id="KW-1133">Transmembrane helix</keyword>
<sequence length="132" mass="14961">MTKASLYYSDITQPTAYRLFSVTSKLYFCSFFINLSASAYFSARYPSTYLAPASFFLSILDGSNVLVLIFCISGTRFRGQLFHQRHPDFHFPRHLLQLLWGKPDAFPGQPMDIVPLACPELSHGPLLGRMCL</sequence>